<dbReference type="SUPFAM" id="SSF48452">
    <property type="entry name" value="TPR-like"/>
    <property type="match status" value="1"/>
</dbReference>
<evidence type="ECO:0000256" key="6">
    <source>
        <dbReference type="ARBA" id="ARBA00023186"/>
    </source>
</evidence>
<evidence type="ECO:0000313" key="12">
    <source>
        <dbReference type="EMBL" id="XAJ80875.1"/>
    </source>
</evidence>
<keyword evidence="3 10" id="KW-0812">Transmembrane</keyword>
<organism evidence="12">
    <name type="scientific">Buchnera aphidicola</name>
    <name type="common">Aphis aurantii</name>
    <dbReference type="NCBI Taxonomy" id="1470492"/>
    <lineage>
        <taxon>Bacteria</taxon>
        <taxon>Pseudomonadati</taxon>
        <taxon>Pseudomonadota</taxon>
        <taxon>Gammaproteobacteria</taxon>
        <taxon>Enterobacterales</taxon>
        <taxon>Erwiniaceae</taxon>
        <taxon>Buchnera</taxon>
    </lineage>
</organism>
<evidence type="ECO:0000256" key="4">
    <source>
        <dbReference type="ARBA" id="ARBA00022989"/>
    </source>
</evidence>
<evidence type="ECO:0000259" key="11">
    <source>
        <dbReference type="Pfam" id="PF09976"/>
    </source>
</evidence>
<dbReference type="AlphaFoldDB" id="A0AAU6W7F1"/>
<dbReference type="InterPro" id="IPR011990">
    <property type="entry name" value="TPR-like_helical_dom_sf"/>
</dbReference>
<dbReference type="PANTHER" id="PTHR38035:SF1">
    <property type="entry name" value="ANCILLARY SECYEG TRANSLOCON SUBUNIT"/>
    <property type="match status" value="1"/>
</dbReference>
<comment type="subcellular location">
    <subcellularLocation>
        <location evidence="1">Cell membrane</location>
        <topology evidence="1">Single-pass type II membrane protein</topology>
    </subcellularLocation>
</comment>
<dbReference type="GO" id="GO:0005886">
    <property type="term" value="C:plasma membrane"/>
    <property type="evidence" value="ECO:0007669"/>
    <property type="project" value="UniProtKB-SubCell"/>
</dbReference>
<evidence type="ECO:0000256" key="8">
    <source>
        <dbReference type="ARBA" id="ARBA00024235"/>
    </source>
</evidence>
<evidence type="ECO:0000256" key="1">
    <source>
        <dbReference type="ARBA" id="ARBA00004401"/>
    </source>
</evidence>
<dbReference type="InterPro" id="IPR018704">
    <property type="entry name" value="SecYEG/CpoB_TPR"/>
</dbReference>
<gene>
    <name evidence="12" type="ORF">RJT31_03065</name>
</gene>
<keyword evidence="5 10" id="KW-0472">Membrane</keyword>
<keyword evidence="9" id="KW-0175">Coiled coil</keyword>
<dbReference type="GO" id="GO:0044877">
    <property type="term" value="F:protein-containing complex binding"/>
    <property type="evidence" value="ECO:0007669"/>
    <property type="project" value="InterPro"/>
</dbReference>
<dbReference type="InterPro" id="IPR026039">
    <property type="entry name" value="YfgM"/>
</dbReference>
<evidence type="ECO:0000256" key="9">
    <source>
        <dbReference type="SAM" id="Coils"/>
    </source>
</evidence>
<protein>
    <recommendedName>
        <fullName evidence="8">Ancillary SecYEG translocon subunit</fullName>
    </recommendedName>
</protein>
<evidence type="ECO:0000256" key="10">
    <source>
        <dbReference type="SAM" id="Phobius"/>
    </source>
</evidence>
<feature type="coiled-coil region" evidence="9">
    <location>
        <begin position="95"/>
        <end position="148"/>
    </location>
</feature>
<dbReference type="RefSeq" id="WP_348769439.1">
    <property type="nucleotide sequence ID" value="NZ_CP135018.1"/>
</dbReference>
<dbReference type="EMBL" id="CP135018">
    <property type="protein sequence ID" value="XAJ80875.1"/>
    <property type="molecule type" value="Genomic_DNA"/>
</dbReference>
<dbReference type="PANTHER" id="PTHR38035">
    <property type="entry name" value="UPF0070 PROTEIN YFGM"/>
    <property type="match status" value="1"/>
</dbReference>
<proteinExistence type="inferred from homology"/>
<name>A0AAU6W7F1_9GAMM</name>
<feature type="domain" description="Ancillary SecYEG translocon subunit/Cell division coordinator CpoB TPR" evidence="11">
    <location>
        <begin position="25"/>
        <end position="197"/>
    </location>
</feature>
<evidence type="ECO:0000256" key="5">
    <source>
        <dbReference type="ARBA" id="ARBA00023136"/>
    </source>
</evidence>
<comment type="similarity">
    <text evidence="7">Belongs to the YfgM family.</text>
</comment>
<reference evidence="12" key="1">
    <citation type="submission" date="2024-06" db="EMBL/GenBank/DDBJ databases">
        <title>Unveiling Genomic Reduction in Obligate Endosymbionts Buchnera of Aphids: Insights from Phylogenomic Comparative Analysis with Novel Genome Data and Co-obligate Endosymbionts.</title>
        <authorList>
            <person name="Lu C."/>
            <person name="Zou T."/>
            <person name="Liu Q."/>
            <person name="Huang X."/>
        </authorList>
    </citation>
    <scope>NUCLEOTIDE SEQUENCE</scope>
    <source>
        <strain evidence="12">Aphau13</strain>
    </source>
</reference>
<keyword evidence="4 10" id="KW-1133">Transmembrane helix</keyword>
<sequence length="201" mass="24077">MHLTQHNHIKKPFFSKKKFFLIIVISIFVLIILFFKIKRKNNIQNSYKNNYQEILKEIHARKNLDFKKIEKFIIENKNIYGTLISLSLSKQYILKNNLEKAFIQLENSLKYTKEENLKNILRLRMSQIKIQQNQNKDAMKIIEEIKDDSWTNIVENIKGDIFMKNGNIKLAIQAWKKSKYFEKSKISKEIINIKINEAQNQ</sequence>
<dbReference type="Pfam" id="PF09976">
    <property type="entry name" value="TPR_21"/>
    <property type="match status" value="1"/>
</dbReference>
<evidence type="ECO:0000256" key="3">
    <source>
        <dbReference type="ARBA" id="ARBA00022692"/>
    </source>
</evidence>
<keyword evidence="2" id="KW-1003">Cell membrane</keyword>
<accession>A0AAU6W7F1</accession>
<evidence type="ECO:0000256" key="2">
    <source>
        <dbReference type="ARBA" id="ARBA00022475"/>
    </source>
</evidence>
<keyword evidence="6" id="KW-0143">Chaperone</keyword>
<evidence type="ECO:0000256" key="7">
    <source>
        <dbReference type="ARBA" id="ARBA00024197"/>
    </source>
</evidence>
<feature type="transmembrane region" description="Helical" evidence="10">
    <location>
        <begin position="19"/>
        <end position="37"/>
    </location>
</feature>